<sequence length="1078" mass="120818">MANNKRNEGNGDLVADFIFSWSLDDIFNGDLFKGKVVKNPLTFESMKSYLNSYTFPMLEEVRADIASCLEAIAQAPFTNILEINKIGPEKQLLYHIKIGRQNASVGKNEIYIPKRGDIFVLTDRRPKLVSDLIQNGRSYRIAIVSKGGDDDDEMPPDKYNISLSKSLDNDQFCDIGNSKTPLFAVYLLNIATSSRMWRAIDFELATKRNLLLVKEVINTKSSIFKDREVLQYDGLGNIKKELLAFKFNDSQKNAVLSCASASQRNDKCSIDLIWGPPGTGKTNTTGALLWILKEMKCRTLTCAPTNTAVMEVASRYMKLLKEKKNAAGEDALLLGDVLLFGNKDRMKNNDYLRDVFLDNRVKKLIPWFAQKTGWKHCLDSMVELFVDCLKLYQDHVGKELMTLEDFVRRKFLENSRSLSQCLKTLRTHLPSASVAEESSRDIVLLLDLLQEFNGLLRKNFTSSDLVEAFRSDSGLNNNSKTSELRKSKERCLQVLYRLQSGLKLPPTCSKRGIGDFCMQKASLMFTTASSSSKLYNVKGMKPLDVLVIDEAAQLKECETLIPLQLSVVRHAILIGDECQLPAMVKSKVSDNALFGRSLFERLSSLGYKKQLLNVQYRMHPSISRFPNASFYNNQISDGPNVIDKKQTRCFLPGPMFGPYSFINIEFGNEVADALAHSKKNLVEVAAISDIIRRLASECGRTKQRVSVGIICPYTAQVSAIQEKLGKAYNGQNFFSVRVNSVDGFQGSEEDIIIFSAVRSNTAGTVGFLYNHQRTNVALTRAKHCLWILGNAPTLSSSGTIWSKLVRDAKNRGCFFDAKDDKSIMNAMTKHCNGFGKINDQIYNTNSLDISKTQEKKSGGPSTSKSLSNDVWIKSLDKNNEGEIHVLSNQFLQLSVDNTSEAPKSDSRKIKTSEGKKTENNPKMEYKRKFQTKENHVSDVMHQPKYHPSTSKSEDHVPIYISNVAPCSTTTAQTAPKEKNVVKHEKLSNLRSNAVHQSEHPQIIKSEGYVQTDTLRNWGNQNNDASSSTIKMETAPKPKQLNEEKKEEPGNLCVTITASVAAAVMGSAALRIFRRFYQS</sequence>
<organism evidence="1 2">
    <name type="scientific">Dioscorea alata</name>
    <name type="common">Purple yam</name>
    <dbReference type="NCBI Taxonomy" id="55571"/>
    <lineage>
        <taxon>Eukaryota</taxon>
        <taxon>Viridiplantae</taxon>
        <taxon>Streptophyta</taxon>
        <taxon>Embryophyta</taxon>
        <taxon>Tracheophyta</taxon>
        <taxon>Spermatophyta</taxon>
        <taxon>Magnoliopsida</taxon>
        <taxon>Liliopsida</taxon>
        <taxon>Dioscoreales</taxon>
        <taxon>Dioscoreaceae</taxon>
        <taxon>Dioscorea</taxon>
    </lineage>
</organism>
<keyword evidence="1" id="KW-0067">ATP-binding</keyword>
<keyword evidence="2" id="KW-1185">Reference proteome</keyword>
<dbReference type="EC" id="3.6.4.12" evidence="1"/>
<keyword evidence="1" id="KW-0547">Nucleotide-binding</keyword>
<dbReference type="EMBL" id="CM037024">
    <property type="protein sequence ID" value="KAH7664499.1"/>
    <property type="molecule type" value="Genomic_DNA"/>
</dbReference>
<accession>A0ACB7UUZ5</accession>
<keyword evidence="1" id="KW-0347">Helicase</keyword>
<keyword evidence="1" id="KW-0378">Hydrolase</keyword>
<reference evidence="2" key="1">
    <citation type="journal article" date="2022" name="Nat. Commun.">
        <title>Chromosome evolution and the genetic basis of agronomically important traits in greater yam.</title>
        <authorList>
            <person name="Bredeson J.V."/>
            <person name="Lyons J.B."/>
            <person name="Oniyinde I.O."/>
            <person name="Okereke N.R."/>
            <person name="Kolade O."/>
            <person name="Nnabue I."/>
            <person name="Nwadili C.O."/>
            <person name="Hribova E."/>
            <person name="Parker M."/>
            <person name="Nwogha J."/>
            <person name="Shu S."/>
            <person name="Carlson J."/>
            <person name="Kariba R."/>
            <person name="Muthemba S."/>
            <person name="Knop K."/>
            <person name="Barton G.J."/>
            <person name="Sherwood A.V."/>
            <person name="Lopez-Montes A."/>
            <person name="Asiedu R."/>
            <person name="Jamnadass R."/>
            <person name="Muchugi A."/>
            <person name="Goodstein D."/>
            <person name="Egesi C.N."/>
            <person name="Featherston J."/>
            <person name="Asfaw A."/>
            <person name="Simpson G.G."/>
            <person name="Dolezel J."/>
            <person name="Hendre P.S."/>
            <person name="Van Deynze A."/>
            <person name="Kumar P.L."/>
            <person name="Obidiegwu J.E."/>
            <person name="Bhattacharjee R."/>
            <person name="Rokhsar D.S."/>
        </authorList>
    </citation>
    <scope>NUCLEOTIDE SEQUENCE [LARGE SCALE GENOMIC DNA]</scope>
    <source>
        <strain evidence="2">cv. TDa95/00328</strain>
    </source>
</reference>
<comment type="caution">
    <text evidence="1">The sequence shown here is derived from an EMBL/GenBank/DDBJ whole genome shotgun (WGS) entry which is preliminary data.</text>
</comment>
<protein>
    <submittedName>
        <fullName evidence="1">DNA helicase protein</fullName>
        <ecNumber evidence="1">3.6.4.12</ecNumber>
    </submittedName>
</protein>
<proteinExistence type="predicted"/>
<name>A0ACB7UUZ5_DIOAL</name>
<gene>
    <name evidence="1" type="ORF">IHE45_14G124600</name>
</gene>
<evidence type="ECO:0000313" key="2">
    <source>
        <dbReference type="Proteomes" id="UP000827976"/>
    </source>
</evidence>
<evidence type="ECO:0000313" key="1">
    <source>
        <dbReference type="EMBL" id="KAH7664499.1"/>
    </source>
</evidence>
<dbReference type="Proteomes" id="UP000827976">
    <property type="component" value="Chromosome 14"/>
</dbReference>